<evidence type="ECO:0000256" key="2">
    <source>
        <dbReference type="ARBA" id="ARBA00023125"/>
    </source>
</evidence>
<dbReference type="InterPro" id="IPR009057">
    <property type="entry name" value="Homeodomain-like_sf"/>
</dbReference>
<dbReference type="EMBL" id="SACY01000001">
    <property type="protein sequence ID" value="RVU26425.1"/>
    <property type="molecule type" value="Genomic_DNA"/>
</dbReference>
<evidence type="ECO:0000256" key="3">
    <source>
        <dbReference type="ARBA" id="ARBA00023163"/>
    </source>
</evidence>
<protein>
    <submittedName>
        <fullName evidence="5">Helix-turn-helix domain-containing protein</fullName>
    </submittedName>
</protein>
<dbReference type="InterPro" id="IPR020449">
    <property type="entry name" value="Tscrpt_reg_AraC-type_HTH"/>
</dbReference>
<evidence type="ECO:0000313" key="6">
    <source>
        <dbReference type="Proteomes" id="UP000282832"/>
    </source>
</evidence>
<dbReference type="SMART" id="SM00342">
    <property type="entry name" value="HTH_ARAC"/>
    <property type="match status" value="1"/>
</dbReference>
<dbReference type="PANTHER" id="PTHR43280">
    <property type="entry name" value="ARAC-FAMILY TRANSCRIPTIONAL REGULATOR"/>
    <property type="match status" value="1"/>
</dbReference>
<dbReference type="PRINTS" id="PR00032">
    <property type="entry name" value="HTHARAC"/>
</dbReference>
<keyword evidence="2" id="KW-0238">DNA-binding</keyword>
<name>A0A437PVY3_9BACT</name>
<sequence>MKSTILQFKGLYGDLNPNAFPGLLTWEPLEVRSKLYNWEIEEHIHEDIIQFFWIESGKGTIKSGKDRLVFEGPSLLSIPSNHLHGFSFQPGIEGEVLSISFDYVLKLLESEPQITQMLFEEILVIKFFDFADRLIYFKGLIQSIVSEWKEENEQKSVAIKAYFLLFFTQLYRLQVLQQGNHLSDDKKSLQYFQKFKKLVRQNYLEHWSILQYAQQLGISRVHLNRICQETHGETAHQIIQNQLIIEAKNYLLNSSYSISEIAYLLNYKDPAYFTRVFRKATGVSPREFQKN</sequence>
<dbReference type="PANTHER" id="PTHR43280:SF32">
    <property type="entry name" value="TRANSCRIPTIONAL REGULATORY PROTEIN"/>
    <property type="match status" value="1"/>
</dbReference>
<reference evidence="5 6" key="1">
    <citation type="submission" date="2019-01" db="EMBL/GenBank/DDBJ databases">
        <authorList>
            <person name="Chen W.-M."/>
        </authorList>
    </citation>
    <scope>NUCLEOTIDE SEQUENCE [LARGE SCALE GENOMIC DNA]</scope>
    <source>
        <strain evidence="5 6">FSY-15</strain>
    </source>
</reference>
<dbReference type="GO" id="GO:0003700">
    <property type="term" value="F:DNA-binding transcription factor activity"/>
    <property type="evidence" value="ECO:0007669"/>
    <property type="project" value="InterPro"/>
</dbReference>
<dbReference type="GO" id="GO:0043565">
    <property type="term" value="F:sequence-specific DNA binding"/>
    <property type="evidence" value="ECO:0007669"/>
    <property type="project" value="InterPro"/>
</dbReference>
<dbReference type="Pfam" id="PF12833">
    <property type="entry name" value="HTH_18"/>
    <property type="match status" value="1"/>
</dbReference>
<dbReference type="SUPFAM" id="SSF46689">
    <property type="entry name" value="Homeodomain-like"/>
    <property type="match status" value="1"/>
</dbReference>
<dbReference type="OrthoDB" id="9793451at2"/>
<feature type="domain" description="HTH araC/xylS-type" evidence="4">
    <location>
        <begin position="193"/>
        <end position="291"/>
    </location>
</feature>
<organism evidence="5 6">
    <name type="scientific">Sandaracinomonas limnophila</name>
    <dbReference type="NCBI Taxonomy" id="1862386"/>
    <lineage>
        <taxon>Bacteria</taxon>
        <taxon>Pseudomonadati</taxon>
        <taxon>Bacteroidota</taxon>
        <taxon>Cytophagia</taxon>
        <taxon>Cytophagales</taxon>
        <taxon>Flectobacillaceae</taxon>
        <taxon>Sandaracinomonas</taxon>
    </lineage>
</organism>
<evidence type="ECO:0000313" key="5">
    <source>
        <dbReference type="EMBL" id="RVU26425.1"/>
    </source>
</evidence>
<keyword evidence="6" id="KW-1185">Reference proteome</keyword>
<proteinExistence type="predicted"/>
<evidence type="ECO:0000256" key="1">
    <source>
        <dbReference type="ARBA" id="ARBA00023015"/>
    </source>
</evidence>
<dbReference type="InterPro" id="IPR011051">
    <property type="entry name" value="RmlC_Cupin_sf"/>
</dbReference>
<dbReference type="PROSITE" id="PS01124">
    <property type="entry name" value="HTH_ARAC_FAMILY_2"/>
    <property type="match status" value="1"/>
</dbReference>
<comment type="caution">
    <text evidence="5">The sequence shown here is derived from an EMBL/GenBank/DDBJ whole genome shotgun (WGS) entry which is preliminary data.</text>
</comment>
<gene>
    <name evidence="5" type="ORF">EOJ36_00060</name>
</gene>
<keyword evidence="3" id="KW-0804">Transcription</keyword>
<dbReference type="Proteomes" id="UP000282832">
    <property type="component" value="Unassembled WGS sequence"/>
</dbReference>
<keyword evidence="1" id="KW-0805">Transcription regulation</keyword>
<dbReference type="SUPFAM" id="SSF51182">
    <property type="entry name" value="RmlC-like cupins"/>
    <property type="match status" value="1"/>
</dbReference>
<dbReference type="RefSeq" id="WP_127801978.1">
    <property type="nucleotide sequence ID" value="NZ_SACY01000001.1"/>
</dbReference>
<accession>A0A437PVY3</accession>
<dbReference type="InterPro" id="IPR018060">
    <property type="entry name" value="HTH_AraC"/>
</dbReference>
<dbReference type="AlphaFoldDB" id="A0A437PVY3"/>
<evidence type="ECO:0000259" key="4">
    <source>
        <dbReference type="PROSITE" id="PS01124"/>
    </source>
</evidence>
<dbReference type="Gene3D" id="1.10.10.60">
    <property type="entry name" value="Homeodomain-like"/>
    <property type="match status" value="1"/>
</dbReference>